<dbReference type="RefSeq" id="WP_345345749.1">
    <property type="nucleotide sequence ID" value="NZ_BAABFB010000044.1"/>
</dbReference>
<evidence type="ECO:0008006" key="3">
    <source>
        <dbReference type="Google" id="ProtNLM"/>
    </source>
</evidence>
<protein>
    <recommendedName>
        <fullName evidence="3">RES domain-containing protein</fullName>
    </recommendedName>
</protein>
<organism evidence="1 2">
    <name type="scientific">Rhodococcus olei</name>
    <dbReference type="NCBI Taxonomy" id="2161675"/>
    <lineage>
        <taxon>Bacteria</taxon>
        <taxon>Bacillati</taxon>
        <taxon>Actinomycetota</taxon>
        <taxon>Actinomycetes</taxon>
        <taxon>Mycobacteriales</taxon>
        <taxon>Nocardiaceae</taxon>
        <taxon>Rhodococcus</taxon>
    </lineage>
</organism>
<dbReference type="EMBL" id="BAABFB010000044">
    <property type="protein sequence ID" value="GAA4480664.1"/>
    <property type="molecule type" value="Genomic_DNA"/>
</dbReference>
<evidence type="ECO:0000313" key="2">
    <source>
        <dbReference type="Proteomes" id="UP001501183"/>
    </source>
</evidence>
<dbReference type="Proteomes" id="UP001501183">
    <property type="component" value="Unassembled WGS sequence"/>
</dbReference>
<reference evidence="2" key="1">
    <citation type="journal article" date="2019" name="Int. J. Syst. Evol. Microbiol.">
        <title>The Global Catalogue of Microorganisms (GCM) 10K type strain sequencing project: providing services to taxonomists for standard genome sequencing and annotation.</title>
        <authorList>
            <consortium name="The Broad Institute Genomics Platform"/>
            <consortium name="The Broad Institute Genome Sequencing Center for Infectious Disease"/>
            <person name="Wu L."/>
            <person name="Ma J."/>
        </authorList>
    </citation>
    <scope>NUCLEOTIDE SEQUENCE [LARGE SCALE GENOMIC DNA]</scope>
    <source>
        <strain evidence="2">JCM 32206</strain>
    </source>
</reference>
<comment type="caution">
    <text evidence="1">The sequence shown here is derived from an EMBL/GenBank/DDBJ whole genome shotgun (WGS) entry which is preliminary data.</text>
</comment>
<keyword evidence="2" id="KW-1185">Reference proteome</keyword>
<gene>
    <name evidence="1" type="ORF">GCM10023094_27560</name>
</gene>
<evidence type="ECO:0000313" key="1">
    <source>
        <dbReference type="EMBL" id="GAA4480664.1"/>
    </source>
</evidence>
<proteinExistence type="predicted"/>
<name>A0ABP8P2H1_9NOCA</name>
<sequence length="230" mass="24656">MTTSPRALAERTPAMPPGTDLERFAGYGVMGLPFASGHYLALRHFPTASVGPGYDSVWHRNPEGDWTFHSNEPPETTCPRYFGSALRTTRTTRVTVTWTGPAAFTVTVDDTIDWSLVLGSSAATRAMSVAGSVLPAALWRNDRVLALMSRIAGPLMGVGRVGLTGATPNGQSFRANPSRLWTVEHSRATVDGVDLGPPGPLPEQARLGDFWLPQRGVFAIGESYFSPVGS</sequence>
<accession>A0ABP8P2H1</accession>